<evidence type="ECO:0000256" key="1">
    <source>
        <dbReference type="ARBA" id="ARBA00004141"/>
    </source>
</evidence>
<evidence type="ECO:0000256" key="2">
    <source>
        <dbReference type="ARBA" id="ARBA00006920"/>
    </source>
</evidence>
<comment type="subcellular location">
    <subcellularLocation>
        <location evidence="1">Membrane</location>
        <topology evidence="1">Multi-pass membrane protein</topology>
    </subcellularLocation>
</comment>
<evidence type="ECO:0000256" key="10">
    <source>
        <dbReference type="ARBA" id="ARBA00023136"/>
    </source>
</evidence>
<comment type="caution">
    <text evidence="14">The sequence shown here is derived from an EMBL/GenBank/DDBJ whole genome shotgun (WGS) entry which is preliminary data.</text>
</comment>
<comment type="catalytic activity">
    <reaction evidence="12">
        <text>K(+)(in) = K(+)(out)</text>
        <dbReference type="Rhea" id="RHEA:29463"/>
        <dbReference type="ChEBI" id="CHEBI:29103"/>
    </reaction>
</comment>
<dbReference type="GO" id="GO:0015252">
    <property type="term" value="F:proton channel activity"/>
    <property type="evidence" value="ECO:0007669"/>
    <property type="project" value="InterPro"/>
</dbReference>
<feature type="transmembrane region" description="Helical" evidence="13">
    <location>
        <begin position="20"/>
        <end position="42"/>
    </location>
</feature>
<keyword evidence="10 13" id="KW-0472">Membrane</keyword>
<keyword evidence="6" id="KW-0631">Potassium channel</keyword>
<keyword evidence="8 13" id="KW-1133">Transmembrane helix</keyword>
<dbReference type="PANTHER" id="PTHR31462:SF5">
    <property type="entry name" value="ENDOSOMAL_LYSOSOMAL PROTON CHANNEL TMEM175"/>
    <property type="match status" value="1"/>
</dbReference>
<evidence type="ECO:0000313" key="14">
    <source>
        <dbReference type="EMBL" id="HDS62929.1"/>
    </source>
</evidence>
<dbReference type="GO" id="GO:0016020">
    <property type="term" value="C:membrane"/>
    <property type="evidence" value="ECO:0007669"/>
    <property type="project" value="UniProtKB-SubCell"/>
</dbReference>
<keyword evidence="9" id="KW-0406">Ion transport</keyword>
<dbReference type="AlphaFoldDB" id="A0A831PNJ1"/>
<keyword evidence="3" id="KW-0813">Transport</keyword>
<dbReference type="GO" id="GO:0005267">
    <property type="term" value="F:potassium channel activity"/>
    <property type="evidence" value="ECO:0007669"/>
    <property type="project" value="UniProtKB-KW"/>
</dbReference>
<keyword evidence="4" id="KW-0633">Potassium transport</keyword>
<evidence type="ECO:0000256" key="7">
    <source>
        <dbReference type="ARBA" id="ARBA00022958"/>
    </source>
</evidence>
<dbReference type="InterPro" id="IPR010617">
    <property type="entry name" value="TMEM175-like"/>
</dbReference>
<keyword evidence="5 13" id="KW-0812">Transmembrane</keyword>
<feature type="transmembrane region" description="Helical" evidence="13">
    <location>
        <begin position="120"/>
        <end position="140"/>
    </location>
</feature>
<dbReference type="PANTHER" id="PTHR31462">
    <property type="entry name" value="ENDOSOMAL/LYSOSOMAL POTASSIUM CHANNEL TMEM175"/>
    <property type="match status" value="1"/>
</dbReference>
<evidence type="ECO:0000256" key="9">
    <source>
        <dbReference type="ARBA" id="ARBA00023065"/>
    </source>
</evidence>
<feature type="transmembrane region" description="Helical" evidence="13">
    <location>
        <begin position="174"/>
        <end position="203"/>
    </location>
</feature>
<organism evidence="14">
    <name type="scientific">Methanofollis liminatans</name>
    <dbReference type="NCBI Taxonomy" id="2201"/>
    <lineage>
        <taxon>Archaea</taxon>
        <taxon>Methanobacteriati</taxon>
        <taxon>Methanobacteriota</taxon>
        <taxon>Stenosarchaea group</taxon>
        <taxon>Methanomicrobia</taxon>
        <taxon>Methanomicrobiales</taxon>
        <taxon>Methanomicrobiaceae</taxon>
        <taxon>Methanofollis</taxon>
    </lineage>
</organism>
<dbReference type="Proteomes" id="UP000885648">
    <property type="component" value="Unassembled WGS sequence"/>
</dbReference>
<evidence type="ECO:0000256" key="4">
    <source>
        <dbReference type="ARBA" id="ARBA00022538"/>
    </source>
</evidence>
<dbReference type="EMBL" id="DSBY01000093">
    <property type="protein sequence ID" value="HDS62929.1"/>
    <property type="molecule type" value="Genomic_DNA"/>
</dbReference>
<keyword evidence="11" id="KW-0407">Ion channel</keyword>
<protein>
    <submittedName>
        <fullName evidence="14">DUF1211 domain-containing protein</fullName>
    </submittedName>
</protein>
<feature type="transmembrane region" description="Helical" evidence="13">
    <location>
        <begin position="94"/>
        <end position="114"/>
    </location>
</feature>
<reference evidence="14" key="1">
    <citation type="journal article" date="2020" name="mSystems">
        <title>Genome- and Community-Level Interaction Insights into Carbon Utilization and Element Cycling Functions of Hydrothermarchaeota in Hydrothermal Sediment.</title>
        <authorList>
            <person name="Zhou Z."/>
            <person name="Liu Y."/>
            <person name="Xu W."/>
            <person name="Pan J."/>
            <person name="Luo Z.H."/>
            <person name="Li M."/>
        </authorList>
    </citation>
    <scope>NUCLEOTIDE SEQUENCE</scope>
    <source>
        <strain evidence="14">SpSt-1183</strain>
    </source>
</reference>
<dbReference type="Pfam" id="PF06736">
    <property type="entry name" value="TMEM175"/>
    <property type="match status" value="1"/>
</dbReference>
<evidence type="ECO:0000256" key="11">
    <source>
        <dbReference type="ARBA" id="ARBA00023303"/>
    </source>
</evidence>
<evidence type="ECO:0000256" key="6">
    <source>
        <dbReference type="ARBA" id="ARBA00022826"/>
    </source>
</evidence>
<accession>A0A831PNJ1</accession>
<comment type="similarity">
    <text evidence="2">Belongs to the TMEM175 family.</text>
</comment>
<proteinExistence type="inferred from homology"/>
<evidence type="ECO:0000256" key="3">
    <source>
        <dbReference type="ARBA" id="ARBA00022448"/>
    </source>
</evidence>
<sequence>MMEGNDHPESIGFLKSRFEALTDGIFAIAMTLLVLGLAVPAAGTIRTSTGLIEALMGLFPDFIHYVIAFFILHGMWVSHHVLSRRMAFIDRRFLEINLWLLMAICLIPFTTSFSGDFEDIALAAVVLEANLFVVGGILLLQWRYVARTPHLLSPEFTPAGLAVGMQKTAVTPAVSVLGIALALLGVTWSTAVYLLIPVIFWAMKTPRLRRAPK</sequence>
<evidence type="ECO:0000256" key="5">
    <source>
        <dbReference type="ARBA" id="ARBA00022692"/>
    </source>
</evidence>
<evidence type="ECO:0000256" key="13">
    <source>
        <dbReference type="SAM" id="Phobius"/>
    </source>
</evidence>
<evidence type="ECO:0000256" key="8">
    <source>
        <dbReference type="ARBA" id="ARBA00022989"/>
    </source>
</evidence>
<evidence type="ECO:0000256" key="12">
    <source>
        <dbReference type="ARBA" id="ARBA00034430"/>
    </source>
</evidence>
<gene>
    <name evidence="14" type="ORF">ENN52_02135</name>
</gene>
<feature type="transmembrane region" description="Helical" evidence="13">
    <location>
        <begin position="62"/>
        <end position="82"/>
    </location>
</feature>
<keyword evidence="7" id="KW-0630">Potassium</keyword>
<name>A0A831PNJ1_9EURY</name>